<sequence>MLKQIFIAVIVGVALLSGCGEPYQTEGGLYIDAAQTALIAKGICSNPTDCQSKELLFWNDGEYFLDILPKDVTFVNLYNIRDPVVVEAVVLELKKVQESISKPGVVLNVYKSKHLEPVVKLQRVVIK</sequence>
<gene>
    <name evidence="1" type="ORF">N47_H23050</name>
</gene>
<name>E1YA89_9BACT</name>
<dbReference type="EMBL" id="FR695866">
    <property type="protein sequence ID" value="CBX27483.1"/>
    <property type="molecule type" value="Genomic_DNA"/>
</dbReference>
<evidence type="ECO:0000313" key="1">
    <source>
        <dbReference type="EMBL" id="CBX27483.1"/>
    </source>
</evidence>
<evidence type="ECO:0008006" key="2">
    <source>
        <dbReference type="Google" id="ProtNLM"/>
    </source>
</evidence>
<organism evidence="1">
    <name type="scientific">uncultured Desulfobacterium sp</name>
    <dbReference type="NCBI Taxonomy" id="201089"/>
    <lineage>
        <taxon>Bacteria</taxon>
        <taxon>Pseudomonadati</taxon>
        <taxon>Thermodesulfobacteriota</taxon>
        <taxon>Desulfobacteria</taxon>
        <taxon>Desulfobacterales</taxon>
        <taxon>Desulfobacteriaceae</taxon>
        <taxon>Desulfobacterium</taxon>
        <taxon>environmental samples</taxon>
    </lineage>
</organism>
<reference evidence="1" key="1">
    <citation type="journal article" date="2011" name="Environ. Microbiol.">
        <title>Genomic insights into the metabolic potential of the polycyclic aromatic hydrocarbon degrading sulfate-reducing Deltaproteobacterium N47.</title>
        <authorList>
            <person name="Bergmann F."/>
            <person name="Selesi D."/>
            <person name="Weinmaier T."/>
            <person name="Tischler P."/>
            <person name="Rattei T."/>
            <person name="Meckenstock R.U."/>
        </authorList>
    </citation>
    <scope>NUCLEOTIDE SEQUENCE</scope>
</reference>
<protein>
    <recommendedName>
        <fullName evidence="2">Lipoprotein</fullName>
    </recommendedName>
</protein>
<proteinExistence type="predicted"/>
<dbReference type="AlphaFoldDB" id="E1YA89"/>
<dbReference type="PROSITE" id="PS51257">
    <property type="entry name" value="PROKAR_LIPOPROTEIN"/>
    <property type="match status" value="1"/>
</dbReference>
<accession>E1YA89</accession>